<organism evidence="2 3">
    <name type="scientific">Gimesia maris</name>
    <dbReference type="NCBI Taxonomy" id="122"/>
    <lineage>
        <taxon>Bacteria</taxon>
        <taxon>Pseudomonadati</taxon>
        <taxon>Planctomycetota</taxon>
        <taxon>Planctomycetia</taxon>
        <taxon>Planctomycetales</taxon>
        <taxon>Planctomycetaceae</taxon>
        <taxon>Gimesia</taxon>
    </lineage>
</organism>
<dbReference type="GO" id="GO:0016853">
    <property type="term" value="F:isomerase activity"/>
    <property type="evidence" value="ECO:0007669"/>
    <property type="project" value="UniProtKB-KW"/>
</dbReference>
<accession>A0A517X5I3</accession>
<keyword evidence="2" id="KW-0413">Isomerase</keyword>
<sequence>MAALVSCLTNSYGRFGPIAAIEHIHDAGLSHIELNIKNHGIASFFKETPLLTNASTADDIQRVQELLAQNDVQLSSCNITSGNPLDPAIVSMTRQKLDLAAQLGVSLVVGGAGEIEDESQRETLYQNLRAIGDYAGEKGITYCFETHPGICVNAAGMLRTMQDLDHRQLKLNFDTGNINYYNRHENVLESLHEVVEYVRHVHLKDSFCKFKDWHFTTLGEAGGIDFLQVRYILEDHNFEGPYSLEIEGIEGEPDPSLEEHHNRVKQSVVYLQECGFFD</sequence>
<dbReference type="AlphaFoldDB" id="A0A3D3R6J4"/>
<reference evidence="2 3" key="1">
    <citation type="journal article" date="2018" name="Nat. Biotechnol.">
        <title>A standardized bacterial taxonomy based on genome phylogeny substantially revises the tree of life.</title>
        <authorList>
            <person name="Parks D.H."/>
            <person name="Chuvochina M."/>
            <person name="Waite D.W."/>
            <person name="Rinke C."/>
            <person name="Skarshewski A."/>
            <person name="Chaumeil P.A."/>
            <person name="Hugenholtz P."/>
        </authorList>
    </citation>
    <scope>NUCLEOTIDE SEQUENCE [LARGE SCALE GENOMIC DNA]</scope>
    <source>
        <strain evidence="2">UBA9375</strain>
    </source>
</reference>
<dbReference type="RefSeq" id="WP_154897414.1">
    <property type="nucleotide sequence ID" value="NZ_CP036353.1"/>
</dbReference>
<dbReference type="PANTHER" id="PTHR12110">
    <property type="entry name" value="HYDROXYPYRUVATE ISOMERASE"/>
    <property type="match status" value="1"/>
</dbReference>
<dbReference type="Pfam" id="PF01261">
    <property type="entry name" value="AP_endonuc_2"/>
    <property type="match status" value="1"/>
</dbReference>
<evidence type="ECO:0000259" key="1">
    <source>
        <dbReference type="Pfam" id="PF01261"/>
    </source>
</evidence>
<dbReference type="Proteomes" id="UP000263642">
    <property type="component" value="Unassembled WGS sequence"/>
</dbReference>
<dbReference type="EMBL" id="DQAY01000097">
    <property type="protein sequence ID" value="HCO24494.1"/>
    <property type="molecule type" value="Genomic_DNA"/>
</dbReference>
<evidence type="ECO:0000313" key="3">
    <source>
        <dbReference type="Proteomes" id="UP000263642"/>
    </source>
</evidence>
<evidence type="ECO:0000313" key="2">
    <source>
        <dbReference type="EMBL" id="HCO24494.1"/>
    </source>
</evidence>
<protein>
    <submittedName>
        <fullName evidence="2">Sugar phosphate isomerase/epimerase</fullName>
    </submittedName>
</protein>
<dbReference type="Gene3D" id="3.20.20.150">
    <property type="entry name" value="Divalent-metal-dependent TIM barrel enzymes"/>
    <property type="match status" value="1"/>
</dbReference>
<feature type="domain" description="Xylose isomerase-like TIM barrel" evidence="1">
    <location>
        <begin position="24"/>
        <end position="258"/>
    </location>
</feature>
<dbReference type="InterPro" id="IPR036237">
    <property type="entry name" value="Xyl_isomerase-like_sf"/>
</dbReference>
<comment type="caution">
    <text evidence="2">The sequence shown here is derived from an EMBL/GenBank/DDBJ whole genome shotgun (WGS) entry which is preliminary data.</text>
</comment>
<proteinExistence type="predicted"/>
<accession>A0A3D3R6J4</accession>
<dbReference type="SUPFAM" id="SSF51658">
    <property type="entry name" value="Xylose isomerase-like"/>
    <property type="match status" value="1"/>
</dbReference>
<dbReference type="InterPro" id="IPR013022">
    <property type="entry name" value="Xyl_isomerase-like_TIM-brl"/>
</dbReference>
<gene>
    <name evidence="2" type="ORF">DIT97_16215</name>
</gene>
<name>A0A3D3R6J4_9PLAN</name>
<dbReference type="InterPro" id="IPR050312">
    <property type="entry name" value="IolE/XylAMocC-like"/>
</dbReference>